<evidence type="ECO:0000259" key="5">
    <source>
        <dbReference type="Pfam" id="PF10145"/>
    </source>
</evidence>
<proteinExistence type="predicted"/>
<feature type="domain" description="Phage tail tape measure protein" evidence="5">
    <location>
        <begin position="313"/>
        <end position="509"/>
    </location>
</feature>
<evidence type="ECO:0008006" key="8">
    <source>
        <dbReference type="Google" id="ProtNLM"/>
    </source>
</evidence>
<dbReference type="NCBIfam" id="TIGR01760">
    <property type="entry name" value="tape_meas_TP901"/>
    <property type="match status" value="2"/>
</dbReference>
<keyword evidence="1" id="KW-1188">Viral release from host cell</keyword>
<evidence type="ECO:0000313" key="6">
    <source>
        <dbReference type="EMBL" id="KYC64683.1"/>
    </source>
</evidence>
<protein>
    <recommendedName>
        <fullName evidence="8">Phage tail tape measure protein</fullName>
    </recommendedName>
</protein>
<keyword evidence="3" id="KW-1133">Transmembrane helix</keyword>
<comment type="caution">
    <text evidence="6">The sequence shown here is derived from an EMBL/GenBank/DDBJ whole genome shotgun (WGS) entry which is preliminary data.</text>
</comment>
<sequence>MPQTGKPLGSMVIKLGLDGSKFTDTLANIQRSLKTQLSTMRANLKVYDAVGDNLGKLENNYKDLKSTIALLEKENEHLTASYKKHVEAGTENSKAAQNLAKKINDNIQKQALYRKQLSQTERALADEKSGMNDLREEISRVEQSTQALVQKNKAMGRSLAANKEEYNGLKTVIDKRNQLIDKEKAKLAELIRTKGHDDSATADQRLAIQKLEAAQAAAIDRYKKLDRAIGNSSDRMIRFQDNLSRARKSLQSTADKISATGQSISSFFGGATLAMGSGLGLATKSAMDFESQMSNVKSVMDPDDAKKYGKALQDLAITMGSKTKYSATEAAQGIEELVKAGVSTKDIMNGGLKGALDLATAGELSLKDAAEIASTALNSFKDDNISVADAANQLAGAANASATDVTEMKFALSSVSAVASGVGLSFKDTNTALAELAQNGLKGQDAGTSLKTMLLNLSPSTKDAADMMDSLGLATKNVGAAYNWLVDRGIKPASHSTKDVDAALQRLAKIQAGAGASASKVKKEYQELAKNSGFASSAFYDQHGKLKSLSEISGLLHDRLKNLTEEQRQNALKTMFGTDAIRAANILYKEGAKGADDMAKSISKIKASEVAEQKMKNLKGTIEQLKGSLETAGITIGYALLPALSKITKVVQKAVDWFNRLSPATQHFIAISAGVVTVSFGVAAAMGAMTMAIGGGISAVAQLVGGFKQLVKFKGFISDTARVSGRWIGTMTKAAFDFGKTSAIWAAQKLKILAVAAAQKVAAGAAKAWAVAQRLLNLAMKANPIGLVITAVATLAIGLVSLYKHSKKFRDFVNGIKQKAKEMANSVKSHVSGMVSGVKSKFSNMKNTAVKLAGSMANQVSNKHSWLNKHTNGAARSMFNGLKKTYHSGHKTLENATQTFRHLVSGKWSKLGGDIKRTTKSALNTAKNYYKSGFSALNKLTGGRLGNMFSKVKSFSSKVVSTFKSLPHKIASGIKNGSKTIANAGKHVGNSLLRAIGKPVNGVIKGVNWVLKRVGAKHLIKHWNVPQYAKGTDGHPHDGLMIVGDGNGANRKELIQFPNGKTFISPDRPTMMFAPKGTQVVDGDNTKKIMTLAGIPKYASGIGWLKDKIAGGWDKLKNIGDNIWKYVSHPTKLLNTVVEKYAGNSIANLAGAMRDIASGSAKMIIKNAASWIKKMFGSTANPSGSGVQRWRPYVIRALAMNGLSTSKAMVNKVLRQIATESGGNPFAVQHGYTDINTITGDLAKGLMQTISATFNAYKFPGHGNIFNGFDNLLAALNYAKHRYGKTLSALGKGHGYAKGGLVTTEQIAKIGEGNKAEMVIPLTNKTRAIQLMMQALAILGGNGSSGPSAGGSGAVTVDMTDTNNLLKQLINLVANIDPNVYLDGKKLYDNNKKYSNRETNIRNVFKGVMSIG</sequence>
<evidence type="ECO:0000256" key="3">
    <source>
        <dbReference type="SAM" id="Phobius"/>
    </source>
</evidence>
<dbReference type="CDD" id="cd13402">
    <property type="entry name" value="LT_TF-like"/>
    <property type="match status" value="1"/>
</dbReference>
<evidence type="ECO:0000256" key="2">
    <source>
        <dbReference type="SAM" id="Coils"/>
    </source>
</evidence>
<organism evidence="6 7">
    <name type="scientific">Heyndrickxia coagulans</name>
    <name type="common">Weizmannia coagulans</name>
    <dbReference type="NCBI Taxonomy" id="1398"/>
    <lineage>
        <taxon>Bacteria</taxon>
        <taxon>Bacillati</taxon>
        <taxon>Bacillota</taxon>
        <taxon>Bacilli</taxon>
        <taxon>Bacillales</taxon>
        <taxon>Bacillaceae</taxon>
        <taxon>Heyndrickxia</taxon>
    </lineage>
</organism>
<dbReference type="InterPro" id="IPR023346">
    <property type="entry name" value="Lysozyme-like_dom_sf"/>
</dbReference>
<dbReference type="EMBL" id="LQYG01000024">
    <property type="protein sequence ID" value="KYC64683.1"/>
    <property type="molecule type" value="Genomic_DNA"/>
</dbReference>
<dbReference type="InterPro" id="IPR008258">
    <property type="entry name" value="Transglycosylase_SLT_dom_1"/>
</dbReference>
<dbReference type="PANTHER" id="PTHR37813:SF1">
    <property type="entry name" value="FELS-2 PROPHAGE PROTEIN"/>
    <property type="match status" value="1"/>
</dbReference>
<dbReference type="Proteomes" id="UP000075288">
    <property type="component" value="Unassembled WGS sequence"/>
</dbReference>
<dbReference type="InterPro" id="IPR010090">
    <property type="entry name" value="Phage_tape_meas"/>
</dbReference>
<keyword evidence="3" id="KW-0812">Transmembrane</keyword>
<reference evidence="6 7" key="1">
    <citation type="submission" date="2016-01" db="EMBL/GenBank/DDBJ databases">
        <title>Genome Sequences of Twelve Sporeforming Bacillus Species Isolated from Foods.</title>
        <authorList>
            <person name="Berendsen E.M."/>
            <person name="Wells-Bennik M.H."/>
            <person name="Krawcyk A.O."/>
            <person name="De Jong A."/>
            <person name="Holsappel S."/>
            <person name="Eijlander R.T."/>
            <person name="Kuipers O.P."/>
        </authorList>
    </citation>
    <scope>NUCLEOTIDE SEQUENCE [LARGE SCALE GENOMIC DNA]</scope>
    <source>
        <strain evidence="6 7">B4098</strain>
    </source>
</reference>
<feature type="coiled-coil region" evidence="2">
    <location>
        <begin position="117"/>
        <end position="151"/>
    </location>
</feature>
<feature type="coiled-coil region" evidence="2">
    <location>
        <begin position="47"/>
        <end position="81"/>
    </location>
</feature>
<dbReference type="PANTHER" id="PTHR37813">
    <property type="entry name" value="FELS-2 PROPHAGE PROTEIN"/>
    <property type="match status" value="1"/>
</dbReference>
<dbReference type="Pfam" id="PF01464">
    <property type="entry name" value="SLT"/>
    <property type="match status" value="1"/>
</dbReference>
<dbReference type="PATRIC" id="fig|1398.26.peg.1806"/>
<feature type="transmembrane region" description="Helical" evidence="3">
    <location>
        <begin position="784"/>
        <end position="803"/>
    </location>
</feature>
<gene>
    <name evidence="6" type="ORF">B4098_3376</name>
</gene>
<evidence type="ECO:0000256" key="1">
    <source>
        <dbReference type="ARBA" id="ARBA00022612"/>
    </source>
</evidence>
<dbReference type="Gene3D" id="1.10.530.10">
    <property type="match status" value="1"/>
</dbReference>
<dbReference type="SUPFAM" id="SSF53955">
    <property type="entry name" value="Lysozyme-like"/>
    <property type="match status" value="1"/>
</dbReference>
<dbReference type="Pfam" id="PF10145">
    <property type="entry name" value="PhageMin_Tail"/>
    <property type="match status" value="1"/>
</dbReference>
<name>A0A150K553_HEYCO</name>
<keyword evidence="2" id="KW-0175">Coiled coil</keyword>
<evidence type="ECO:0000313" key="7">
    <source>
        <dbReference type="Proteomes" id="UP000075288"/>
    </source>
</evidence>
<accession>A0A150K553</accession>
<dbReference type="RefSeq" id="WP_061566331.1">
    <property type="nucleotide sequence ID" value="NZ_LQYG01000024.1"/>
</dbReference>
<evidence type="ECO:0000259" key="4">
    <source>
        <dbReference type="Pfam" id="PF01464"/>
    </source>
</evidence>
<dbReference type="Gene3D" id="1.20.120.20">
    <property type="entry name" value="Apolipoprotein"/>
    <property type="match status" value="1"/>
</dbReference>
<feature type="domain" description="Transglycosylase SLT" evidence="4">
    <location>
        <begin position="1217"/>
        <end position="1317"/>
    </location>
</feature>
<keyword evidence="3" id="KW-0472">Membrane</keyword>